<evidence type="ECO:0000313" key="3">
    <source>
        <dbReference type="Proteomes" id="UP000299102"/>
    </source>
</evidence>
<gene>
    <name evidence="2" type="ORF">EVAR_56609_1</name>
</gene>
<sequence>MHACRKYKVRGYLAKMCSNCRRCRQRVSGLDNIGGHSPSLFRRRVVVAVYKTISALDALARINYSDFASLIVPLLRNDASIRLCADYSVSFNEAGLEGVRCFLNDVLITGRNKKEYLERLNEVLRRFQNAGWTLHKEKWDQNKPHEHRTEYWRTTTRRPGRADGGRVADGPGAPSRTPRARSLPPRRNTYAQIRKKATAIIFGVRRVHQFLYARSDKPLISIFGSNKGVPEVSADQLQRYAIFLSAYNYKIEYVRKTENNADYLSRAATSGGAAADDVGLDRAADVNFILSGGPPVTLDELKKEDDSDSVLKGVVTYILKGWPKKIKNPILKPYHQFRTRLSVENGIVTRGHKVVIPSNLRNTILDDNHSSNFWDRQNERIKVAARARLWFPGVDVALERWRPSAPCAPLAPWPHPPRPFYKIHLDFLGSINNKSYTIAVDAFSKWVECFDLNSNTTSASVIGKLNLWYLDDGTIGGDPEFVDREILTLILRLATIRLDVMLCDVNYDAEEGAVSAMGNGALKLMGFGEDESRYIDEENIHEYVKSDRVDCIGSTHGSELNNKYEKKNFSSLTQGTVALHIGLTGEGRGRTVIYSDDLGVGLGVMLGNCEGQRVLNIWHEKIRSWRLSWSWTVPILIYSIIEHWLRNGQLLFNFPNHQVTSSFDRENSSRGGSFIVIRNNPKFKERTNIVGLFAERVVEIACLELLIVMSV</sequence>
<dbReference type="OrthoDB" id="10058156at2759"/>
<accession>A0A4C1Z0R8</accession>
<dbReference type="EMBL" id="BGZK01001480">
    <property type="protein sequence ID" value="GBP80763.1"/>
    <property type="molecule type" value="Genomic_DNA"/>
</dbReference>
<dbReference type="GO" id="GO:0003676">
    <property type="term" value="F:nucleic acid binding"/>
    <property type="evidence" value="ECO:0007669"/>
    <property type="project" value="InterPro"/>
</dbReference>
<organism evidence="2 3">
    <name type="scientific">Eumeta variegata</name>
    <name type="common">Bagworm moth</name>
    <name type="synonym">Eumeta japonica</name>
    <dbReference type="NCBI Taxonomy" id="151549"/>
    <lineage>
        <taxon>Eukaryota</taxon>
        <taxon>Metazoa</taxon>
        <taxon>Ecdysozoa</taxon>
        <taxon>Arthropoda</taxon>
        <taxon>Hexapoda</taxon>
        <taxon>Insecta</taxon>
        <taxon>Pterygota</taxon>
        <taxon>Neoptera</taxon>
        <taxon>Endopterygota</taxon>
        <taxon>Lepidoptera</taxon>
        <taxon>Glossata</taxon>
        <taxon>Ditrysia</taxon>
        <taxon>Tineoidea</taxon>
        <taxon>Psychidae</taxon>
        <taxon>Oiketicinae</taxon>
        <taxon>Eumeta</taxon>
    </lineage>
</organism>
<dbReference type="SUPFAM" id="SSF56672">
    <property type="entry name" value="DNA/RNA polymerases"/>
    <property type="match status" value="1"/>
</dbReference>
<dbReference type="InterPro" id="IPR050951">
    <property type="entry name" value="Retrovirus_Pol_polyprotein"/>
</dbReference>
<protein>
    <submittedName>
        <fullName evidence="2">Uncharacterized protein K02A2.6</fullName>
    </submittedName>
</protein>
<dbReference type="PANTHER" id="PTHR37984">
    <property type="entry name" value="PROTEIN CBG26694"/>
    <property type="match status" value="1"/>
</dbReference>
<dbReference type="InterPro" id="IPR043128">
    <property type="entry name" value="Rev_trsase/Diguanyl_cyclase"/>
</dbReference>
<dbReference type="InterPro" id="IPR043502">
    <property type="entry name" value="DNA/RNA_pol_sf"/>
</dbReference>
<dbReference type="Gene3D" id="3.30.420.10">
    <property type="entry name" value="Ribonuclease H-like superfamily/Ribonuclease H"/>
    <property type="match status" value="1"/>
</dbReference>
<dbReference type="AlphaFoldDB" id="A0A4C1Z0R8"/>
<name>A0A4C1Z0R8_EUMVA</name>
<dbReference type="STRING" id="151549.A0A4C1Z0R8"/>
<evidence type="ECO:0000256" key="1">
    <source>
        <dbReference type="SAM" id="MobiDB-lite"/>
    </source>
</evidence>
<dbReference type="InterPro" id="IPR036397">
    <property type="entry name" value="RNaseH_sf"/>
</dbReference>
<proteinExistence type="predicted"/>
<evidence type="ECO:0000313" key="2">
    <source>
        <dbReference type="EMBL" id="GBP80763.1"/>
    </source>
</evidence>
<keyword evidence="3" id="KW-1185">Reference proteome</keyword>
<feature type="region of interest" description="Disordered" evidence="1">
    <location>
        <begin position="155"/>
        <end position="185"/>
    </location>
</feature>
<dbReference type="PANTHER" id="PTHR37984:SF5">
    <property type="entry name" value="PROTEIN NYNRIN-LIKE"/>
    <property type="match status" value="1"/>
</dbReference>
<dbReference type="Gene3D" id="3.30.70.270">
    <property type="match status" value="1"/>
</dbReference>
<dbReference type="Proteomes" id="UP000299102">
    <property type="component" value="Unassembled WGS sequence"/>
</dbReference>
<dbReference type="GO" id="GO:0071897">
    <property type="term" value="P:DNA biosynthetic process"/>
    <property type="evidence" value="ECO:0007669"/>
    <property type="project" value="UniProtKB-ARBA"/>
</dbReference>
<reference evidence="2 3" key="1">
    <citation type="journal article" date="2019" name="Commun. Biol.">
        <title>The bagworm genome reveals a unique fibroin gene that provides high tensile strength.</title>
        <authorList>
            <person name="Kono N."/>
            <person name="Nakamura H."/>
            <person name="Ohtoshi R."/>
            <person name="Tomita M."/>
            <person name="Numata K."/>
            <person name="Arakawa K."/>
        </authorList>
    </citation>
    <scope>NUCLEOTIDE SEQUENCE [LARGE SCALE GENOMIC DNA]</scope>
</reference>
<comment type="caution">
    <text evidence="2">The sequence shown here is derived from an EMBL/GenBank/DDBJ whole genome shotgun (WGS) entry which is preliminary data.</text>
</comment>